<dbReference type="EMBL" id="AWUE01015022">
    <property type="protein sequence ID" value="OMO99932.1"/>
    <property type="molecule type" value="Genomic_DNA"/>
</dbReference>
<sequence length="91" mass="10370">MAERSGKVCSEVVKGVKNLWSVSRGCELFFSVFLGVLERVSVRRERFPVLKERIFFKRSVLLRKGSGSKGFGRMSWPCGHILVPDKFCFLA</sequence>
<comment type="caution">
    <text evidence="1">The sequence shown here is derived from an EMBL/GenBank/DDBJ whole genome shotgun (WGS) entry which is preliminary data.</text>
</comment>
<gene>
    <name evidence="1" type="ORF">COLO4_13021</name>
</gene>
<dbReference type="Proteomes" id="UP000187203">
    <property type="component" value="Unassembled WGS sequence"/>
</dbReference>
<proteinExistence type="predicted"/>
<keyword evidence="2" id="KW-1185">Reference proteome</keyword>
<reference evidence="2" key="1">
    <citation type="submission" date="2013-09" db="EMBL/GenBank/DDBJ databases">
        <title>Corchorus olitorius genome sequencing.</title>
        <authorList>
            <person name="Alam M."/>
            <person name="Haque M.S."/>
            <person name="Islam M.S."/>
            <person name="Emdad E.M."/>
            <person name="Islam M.M."/>
            <person name="Ahmed B."/>
            <person name="Halim A."/>
            <person name="Hossen Q.M.M."/>
            <person name="Hossain M.Z."/>
            <person name="Ahmed R."/>
            <person name="Khan M.M."/>
            <person name="Islam R."/>
            <person name="Rashid M.M."/>
            <person name="Khan S.A."/>
            <person name="Rahman M.S."/>
            <person name="Alam M."/>
            <person name="Yahiya A.S."/>
            <person name="Khan M.S."/>
            <person name="Azam M.S."/>
            <person name="Haque T."/>
            <person name="Lashkar M.Z.H."/>
            <person name="Akhand A.I."/>
            <person name="Morshed G."/>
            <person name="Roy S."/>
            <person name="Uddin K.S."/>
            <person name="Rabeya T."/>
            <person name="Hossain A.S."/>
            <person name="Chowdhury A."/>
            <person name="Snigdha A.R."/>
            <person name="Mortoza M.S."/>
            <person name="Matin S.A."/>
            <person name="Hoque S.M.E."/>
            <person name="Islam M.K."/>
            <person name="Roy D.K."/>
            <person name="Haider R."/>
            <person name="Moosa M.M."/>
            <person name="Elias S.M."/>
            <person name="Hasan A.M."/>
            <person name="Jahan S."/>
            <person name="Shafiuddin M."/>
            <person name="Mahmood N."/>
            <person name="Shommy N.S."/>
        </authorList>
    </citation>
    <scope>NUCLEOTIDE SEQUENCE [LARGE SCALE GENOMIC DNA]</scope>
    <source>
        <strain evidence="2">cv. O-4</strain>
    </source>
</reference>
<dbReference type="AlphaFoldDB" id="A0A1R3JYJ3"/>
<organism evidence="1 2">
    <name type="scientific">Corchorus olitorius</name>
    <dbReference type="NCBI Taxonomy" id="93759"/>
    <lineage>
        <taxon>Eukaryota</taxon>
        <taxon>Viridiplantae</taxon>
        <taxon>Streptophyta</taxon>
        <taxon>Embryophyta</taxon>
        <taxon>Tracheophyta</taxon>
        <taxon>Spermatophyta</taxon>
        <taxon>Magnoliopsida</taxon>
        <taxon>eudicotyledons</taxon>
        <taxon>Gunneridae</taxon>
        <taxon>Pentapetalae</taxon>
        <taxon>rosids</taxon>
        <taxon>malvids</taxon>
        <taxon>Malvales</taxon>
        <taxon>Malvaceae</taxon>
        <taxon>Grewioideae</taxon>
        <taxon>Apeibeae</taxon>
        <taxon>Corchorus</taxon>
    </lineage>
</organism>
<evidence type="ECO:0000313" key="1">
    <source>
        <dbReference type="EMBL" id="OMO99932.1"/>
    </source>
</evidence>
<evidence type="ECO:0000313" key="2">
    <source>
        <dbReference type="Proteomes" id="UP000187203"/>
    </source>
</evidence>
<accession>A0A1R3JYJ3</accession>
<protein>
    <submittedName>
        <fullName evidence="1">Uncharacterized protein</fullName>
    </submittedName>
</protein>
<name>A0A1R3JYJ3_9ROSI</name>